<accession>A0A2T2WP02</accession>
<gene>
    <name evidence="7" type="ORF">C7B45_01410</name>
</gene>
<evidence type="ECO:0000256" key="1">
    <source>
        <dbReference type="ARBA" id="ARBA00004651"/>
    </source>
</evidence>
<name>A0A2T2WP02_9FIRM</name>
<keyword evidence="4 6" id="KW-1133">Transmembrane helix</keyword>
<dbReference type="InterPro" id="IPR050833">
    <property type="entry name" value="Poly_Biosynth_Transport"/>
</dbReference>
<evidence type="ECO:0000256" key="5">
    <source>
        <dbReference type="ARBA" id="ARBA00023136"/>
    </source>
</evidence>
<protein>
    <recommendedName>
        <fullName evidence="9">Polysaccharide biosynthesis protein C-terminal domain-containing protein</fullName>
    </recommendedName>
</protein>
<dbReference type="Proteomes" id="UP000241848">
    <property type="component" value="Unassembled WGS sequence"/>
</dbReference>
<feature type="transmembrane region" description="Helical" evidence="6">
    <location>
        <begin position="12"/>
        <end position="33"/>
    </location>
</feature>
<evidence type="ECO:0000256" key="2">
    <source>
        <dbReference type="ARBA" id="ARBA00022475"/>
    </source>
</evidence>
<feature type="transmembrane region" description="Helical" evidence="6">
    <location>
        <begin position="187"/>
        <end position="208"/>
    </location>
</feature>
<dbReference type="PANTHER" id="PTHR30250">
    <property type="entry name" value="PST FAMILY PREDICTED COLANIC ACID TRANSPORTER"/>
    <property type="match status" value="1"/>
</dbReference>
<feature type="transmembrane region" description="Helical" evidence="6">
    <location>
        <begin position="347"/>
        <end position="368"/>
    </location>
</feature>
<dbReference type="Pfam" id="PF13440">
    <property type="entry name" value="Polysacc_synt_3"/>
    <property type="match status" value="1"/>
</dbReference>
<feature type="transmembrane region" description="Helical" evidence="6">
    <location>
        <begin position="130"/>
        <end position="154"/>
    </location>
</feature>
<organism evidence="7 8">
    <name type="scientific">Sulfobacillus acidophilus</name>
    <dbReference type="NCBI Taxonomy" id="53633"/>
    <lineage>
        <taxon>Bacteria</taxon>
        <taxon>Bacillati</taxon>
        <taxon>Bacillota</taxon>
        <taxon>Clostridia</taxon>
        <taxon>Eubacteriales</taxon>
        <taxon>Clostridiales Family XVII. Incertae Sedis</taxon>
        <taxon>Sulfobacillus</taxon>
    </lineage>
</organism>
<dbReference type="EMBL" id="PXYV01000002">
    <property type="protein sequence ID" value="PSR23971.1"/>
    <property type="molecule type" value="Genomic_DNA"/>
</dbReference>
<evidence type="ECO:0000256" key="6">
    <source>
        <dbReference type="SAM" id="Phobius"/>
    </source>
</evidence>
<evidence type="ECO:0000256" key="3">
    <source>
        <dbReference type="ARBA" id="ARBA00022692"/>
    </source>
</evidence>
<keyword evidence="3 6" id="KW-0812">Transmembrane</keyword>
<feature type="transmembrane region" description="Helical" evidence="6">
    <location>
        <begin position="238"/>
        <end position="259"/>
    </location>
</feature>
<feature type="transmembrane region" description="Helical" evidence="6">
    <location>
        <begin position="405"/>
        <end position="427"/>
    </location>
</feature>
<comment type="subcellular location">
    <subcellularLocation>
        <location evidence="1">Cell membrane</location>
        <topology evidence="1">Multi-pass membrane protein</topology>
    </subcellularLocation>
</comment>
<comment type="caution">
    <text evidence="7">The sequence shown here is derived from an EMBL/GenBank/DDBJ whole genome shotgun (WGS) entry which is preliminary data.</text>
</comment>
<feature type="transmembrane region" description="Helical" evidence="6">
    <location>
        <begin position="86"/>
        <end position="110"/>
    </location>
</feature>
<evidence type="ECO:0000313" key="8">
    <source>
        <dbReference type="Proteomes" id="UP000241848"/>
    </source>
</evidence>
<keyword evidence="2" id="KW-1003">Cell membrane</keyword>
<sequence length="494" mass="53758">MFTRFCAMRQVLRSTAMLSGSGILAVITGLVTGKLSAMWLGPEGMGFLGAVRSTTLLGGLVLGLGMSTAVTRVASRMLSEDRNASLDAVVAVACATVLVTLAIASTAMVAAGTQIGWLLYRKNYPAHPLVLVWVLLCVAGNLLGGISSGILRAYRAYVKTIAATSIVNVLLTFLCSLFALSTHQVGWMLPVFAFASLSHALVLAVFVYQRHLLCRSISLTRQAWWNAARTLYRFAGPYTASMVVGTGVQSLLPILILHWAGTVNLGYYVASTAIASQYLSFLTSAMSQDYLPRLSAELQSTRFPQMIMEQLQLILLIVLPIVGLVLLLAPVMIPIVYTSNFKITVTLLQWMVAADIFRFGGWSITFALMAKQSGWYFFALELFGGITSLLCSWIGFRLGGMPGLGWAYCFQCVLFSVAVLALGMRLLSLQWSHFPRKTIYYSLISVILVRALSLKPDGPRTILAVIVVAFSLLSSYHRLSHYWARRTIASSGAS</sequence>
<evidence type="ECO:0000256" key="4">
    <source>
        <dbReference type="ARBA" id="ARBA00022989"/>
    </source>
</evidence>
<proteinExistence type="predicted"/>
<keyword evidence="5 6" id="KW-0472">Membrane</keyword>
<feature type="transmembrane region" description="Helical" evidence="6">
    <location>
        <begin position="375"/>
        <end position="399"/>
    </location>
</feature>
<dbReference type="PANTHER" id="PTHR30250:SF11">
    <property type="entry name" value="O-ANTIGEN TRANSPORTER-RELATED"/>
    <property type="match status" value="1"/>
</dbReference>
<dbReference type="GO" id="GO:0005886">
    <property type="term" value="C:plasma membrane"/>
    <property type="evidence" value="ECO:0007669"/>
    <property type="project" value="UniProtKB-SubCell"/>
</dbReference>
<reference evidence="7 8" key="1">
    <citation type="journal article" date="2014" name="BMC Genomics">
        <title>Comparison of environmental and isolate Sulfobacillus genomes reveals diverse carbon, sulfur, nitrogen, and hydrogen metabolisms.</title>
        <authorList>
            <person name="Justice N.B."/>
            <person name="Norman A."/>
            <person name="Brown C.T."/>
            <person name="Singh A."/>
            <person name="Thomas B.C."/>
            <person name="Banfield J.F."/>
        </authorList>
    </citation>
    <scope>NUCLEOTIDE SEQUENCE [LARGE SCALE GENOMIC DNA]</scope>
    <source>
        <strain evidence="7">AMDSBA3</strain>
    </source>
</reference>
<evidence type="ECO:0008006" key="9">
    <source>
        <dbReference type="Google" id="ProtNLM"/>
    </source>
</evidence>
<feature type="transmembrane region" description="Helical" evidence="6">
    <location>
        <begin position="53"/>
        <end position="74"/>
    </location>
</feature>
<feature type="transmembrane region" description="Helical" evidence="6">
    <location>
        <begin position="265"/>
        <end position="285"/>
    </location>
</feature>
<evidence type="ECO:0000313" key="7">
    <source>
        <dbReference type="EMBL" id="PSR23971.1"/>
    </source>
</evidence>
<dbReference type="AlphaFoldDB" id="A0A2T2WP02"/>
<feature type="transmembrane region" description="Helical" evidence="6">
    <location>
        <begin position="313"/>
        <end position="335"/>
    </location>
</feature>
<feature type="transmembrane region" description="Helical" evidence="6">
    <location>
        <begin position="161"/>
        <end position="181"/>
    </location>
</feature>